<feature type="binding site" evidence="6">
    <location>
        <position position="270"/>
    </location>
    <ligand>
        <name>S-adenosyl-L-methionine</name>
        <dbReference type="ChEBI" id="CHEBI:59789"/>
    </ligand>
</feature>
<dbReference type="SUPFAM" id="SSF50249">
    <property type="entry name" value="Nucleic acid-binding proteins"/>
    <property type="match status" value="1"/>
</dbReference>
<comment type="caution">
    <text evidence="8">The sequence shown here is derived from an EMBL/GenBank/DDBJ whole genome shotgun (WGS) entry which is preliminary data.</text>
</comment>
<evidence type="ECO:0000259" key="7">
    <source>
        <dbReference type="PROSITE" id="PS50926"/>
    </source>
</evidence>
<dbReference type="InterPro" id="IPR010280">
    <property type="entry name" value="U5_MeTrfase_fam"/>
</dbReference>
<evidence type="ECO:0000313" key="9">
    <source>
        <dbReference type="Proteomes" id="UP001595420"/>
    </source>
</evidence>
<keyword evidence="5" id="KW-0411">Iron-sulfur</keyword>
<reference evidence="9" key="1">
    <citation type="journal article" date="2019" name="Int. J. Syst. Evol. Microbiol.">
        <title>The Global Catalogue of Microorganisms (GCM) 10K type strain sequencing project: providing services to taxonomists for standard genome sequencing and annotation.</title>
        <authorList>
            <consortium name="The Broad Institute Genomics Platform"/>
            <consortium name="The Broad Institute Genome Sequencing Center for Infectious Disease"/>
            <person name="Wu L."/>
            <person name="Ma J."/>
        </authorList>
    </citation>
    <scope>NUCLEOTIDE SEQUENCE [LARGE SCALE GENOMIC DNA]</scope>
    <source>
        <strain evidence="9">CGMCC 1.16855</strain>
    </source>
</reference>
<feature type="active site" description="Nucleophile" evidence="6">
    <location>
        <position position="394"/>
    </location>
</feature>
<dbReference type="Gene3D" id="3.40.50.150">
    <property type="entry name" value="Vaccinia Virus protein VP39"/>
    <property type="match status" value="1"/>
</dbReference>
<evidence type="ECO:0000256" key="6">
    <source>
        <dbReference type="PROSITE-ProRule" id="PRU01024"/>
    </source>
</evidence>
<sequence length="436" mass="45484">MAPHRTQPGAMQPEAEVTIARLGSAGDGVAETPEGPVFLAGTLPGERVLARMAGRRGEGQAAEPLEIRAASPDRVAPPCPHFLVECGACALQHWAMPAYAAWKRARLVDALERAGQPATPVAEMVIAAPNTRRRADLALKRLQGGAMALGFHQRGSAAVADLATCHVLDPVLVALFRPLRELLRRMPALKREGSAVLNLLDSGPDLLLRTDGPLDAPQRAMLAAFGTAHGIPRIAWALKDGPVENAAQAGPVRLDLSGVSVAPPPGAFLQAAPEGEAAIIAAVLAGLSAQKLPVRARIADLYAGIGTLSFPLSARGRVAAYEGDAAAVAALDAGARKAGGRVEAIRRDLAYRPLLPAELNAFGAVVLDPPYAGAAEQVAQITRSKVPVVIYVSCNPVALARDAAALVKAGFKAVSAVPVDQFRWSPHLESVVSFRR</sequence>
<keyword evidence="9" id="KW-1185">Reference proteome</keyword>
<dbReference type="InterPro" id="IPR012340">
    <property type="entry name" value="NA-bd_OB-fold"/>
</dbReference>
<organism evidence="8 9">
    <name type="scientific">Falsiroseomonas tokyonensis</name>
    <dbReference type="NCBI Taxonomy" id="430521"/>
    <lineage>
        <taxon>Bacteria</taxon>
        <taxon>Pseudomonadati</taxon>
        <taxon>Pseudomonadota</taxon>
        <taxon>Alphaproteobacteria</taxon>
        <taxon>Acetobacterales</taxon>
        <taxon>Roseomonadaceae</taxon>
        <taxon>Falsiroseomonas</taxon>
    </lineage>
</organism>
<dbReference type="GO" id="GO:0008168">
    <property type="term" value="F:methyltransferase activity"/>
    <property type="evidence" value="ECO:0007669"/>
    <property type="project" value="UniProtKB-KW"/>
</dbReference>
<keyword evidence="1" id="KW-0004">4Fe-4S</keyword>
<evidence type="ECO:0000256" key="4">
    <source>
        <dbReference type="ARBA" id="ARBA00022691"/>
    </source>
</evidence>
<evidence type="ECO:0000313" key="8">
    <source>
        <dbReference type="EMBL" id="MFC3001210.1"/>
    </source>
</evidence>
<keyword evidence="1" id="KW-0479">Metal-binding</keyword>
<gene>
    <name evidence="8" type="ORF">ACFOD3_14990</name>
</gene>
<dbReference type="GO" id="GO:0032259">
    <property type="term" value="P:methylation"/>
    <property type="evidence" value="ECO:0007669"/>
    <property type="project" value="UniProtKB-KW"/>
</dbReference>
<keyword evidence="2 6" id="KW-0489">Methyltransferase</keyword>
<keyword evidence="4 6" id="KW-0949">S-adenosyl-L-methionine</keyword>
<dbReference type="EMBL" id="JBHRSB010000004">
    <property type="protein sequence ID" value="MFC3001210.1"/>
    <property type="molecule type" value="Genomic_DNA"/>
</dbReference>
<comment type="similarity">
    <text evidence="6">Belongs to the class I-like SAM-binding methyltransferase superfamily. RNA M5U methyltransferase family.</text>
</comment>
<dbReference type="EC" id="2.1.1.-" evidence="8"/>
<name>A0ABV7BYK2_9PROT</name>
<proteinExistence type="inferred from homology"/>
<dbReference type="PROSITE" id="PS51687">
    <property type="entry name" value="SAM_MT_RNA_M5U"/>
    <property type="match status" value="1"/>
</dbReference>
<dbReference type="InterPro" id="IPR029063">
    <property type="entry name" value="SAM-dependent_MTases_sf"/>
</dbReference>
<accession>A0ABV7BYK2</accession>
<feature type="binding site" evidence="6">
    <location>
        <position position="368"/>
    </location>
    <ligand>
        <name>S-adenosyl-L-methionine</name>
        <dbReference type="ChEBI" id="CHEBI:59789"/>
    </ligand>
</feature>
<feature type="domain" description="TRAM" evidence="7">
    <location>
        <begin position="5"/>
        <end position="66"/>
    </location>
</feature>
<evidence type="ECO:0000256" key="5">
    <source>
        <dbReference type="ARBA" id="ARBA00023014"/>
    </source>
</evidence>
<keyword evidence="3 6" id="KW-0808">Transferase</keyword>
<evidence type="ECO:0000256" key="2">
    <source>
        <dbReference type="ARBA" id="ARBA00022603"/>
    </source>
</evidence>
<dbReference type="Pfam" id="PF05958">
    <property type="entry name" value="tRNA_U5-meth_tr"/>
    <property type="match status" value="1"/>
</dbReference>
<keyword evidence="1" id="KW-0408">Iron</keyword>
<dbReference type="Proteomes" id="UP001595420">
    <property type="component" value="Unassembled WGS sequence"/>
</dbReference>
<dbReference type="PANTHER" id="PTHR11061:SF49">
    <property type="entry name" value="23S RRNA (URACIL(1939)-C(5))-METHYLTRANSFERASE RLMD"/>
    <property type="match status" value="1"/>
</dbReference>
<evidence type="ECO:0000256" key="1">
    <source>
        <dbReference type="ARBA" id="ARBA00022485"/>
    </source>
</evidence>
<dbReference type="Gene3D" id="2.40.50.140">
    <property type="entry name" value="Nucleic acid-binding proteins"/>
    <property type="match status" value="1"/>
</dbReference>
<feature type="binding site" evidence="6">
    <location>
        <position position="322"/>
    </location>
    <ligand>
        <name>S-adenosyl-L-methionine</name>
        <dbReference type="ChEBI" id="CHEBI:59789"/>
    </ligand>
</feature>
<evidence type="ECO:0000256" key="3">
    <source>
        <dbReference type="ARBA" id="ARBA00022679"/>
    </source>
</evidence>
<dbReference type="Gene3D" id="2.40.50.1070">
    <property type="match status" value="1"/>
</dbReference>
<dbReference type="InterPro" id="IPR002792">
    <property type="entry name" value="TRAM_dom"/>
</dbReference>
<dbReference type="PANTHER" id="PTHR11061">
    <property type="entry name" value="RNA M5U METHYLTRANSFERASE"/>
    <property type="match status" value="1"/>
</dbReference>
<dbReference type="PROSITE" id="PS50926">
    <property type="entry name" value="TRAM"/>
    <property type="match status" value="1"/>
</dbReference>
<protein>
    <submittedName>
        <fullName evidence="8">Class I SAM-dependent RNA methyltransferase</fullName>
        <ecNumber evidence="8">2.1.1.-</ecNumber>
    </submittedName>
</protein>
<dbReference type="SUPFAM" id="SSF53335">
    <property type="entry name" value="S-adenosyl-L-methionine-dependent methyltransferases"/>
    <property type="match status" value="1"/>
</dbReference>
<feature type="binding site" evidence="6">
    <location>
        <position position="302"/>
    </location>
    <ligand>
        <name>S-adenosyl-L-methionine</name>
        <dbReference type="ChEBI" id="CHEBI:59789"/>
    </ligand>
</feature>